<proteinExistence type="inferred from homology"/>
<dbReference type="GO" id="GO:0046166">
    <property type="term" value="P:glyceraldehyde-3-phosphate biosynthetic process"/>
    <property type="evidence" value="ECO:0007669"/>
    <property type="project" value="TreeGrafter"/>
</dbReference>
<dbReference type="Pfam" id="PF00121">
    <property type="entry name" value="TIM"/>
    <property type="match status" value="1"/>
</dbReference>
<comment type="subunit">
    <text evidence="5">Homodimer.</text>
</comment>
<comment type="catalytic activity">
    <reaction evidence="1 11">
        <text>D-glyceraldehyde 3-phosphate = dihydroxyacetone phosphate</text>
        <dbReference type="Rhea" id="RHEA:18585"/>
        <dbReference type="ChEBI" id="CHEBI:57642"/>
        <dbReference type="ChEBI" id="CHEBI:59776"/>
        <dbReference type="EC" id="5.3.1.1"/>
    </reaction>
</comment>
<comment type="pathway">
    <text evidence="3 11">Carbohydrate biosynthesis; gluconeogenesis.</text>
</comment>
<dbReference type="PROSITE" id="PS00171">
    <property type="entry name" value="TIM_1"/>
    <property type="match status" value="1"/>
</dbReference>
<dbReference type="Proteomes" id="UP000014064">
    <property type="component" value="Unassembled WGS sequence"/>
</dbReference>
<dbReference type="EMBL" id="KE007242">
    <property type="protein sequence ID" value="EOQ99348.1"/>
    <property type="molecule type" value="Genomic_DNA"/>
</dbReference>
<protein>
    <recommendedName>
        <fullName evidence="7 11">Triosephosphate isomerase</fullName>
        <ecNumber evidence="6 11">5.3.1.1</ecNumber>
    </recommendedName>
</protein>
<evidence type="ECO:0000256" key="2">
    <source>
        <dbReference type="ARBA" id="ARBA00004680"/>
    </source>
</evidence>
<evidence type="ECO:0000256" key="10">
    <source>
        <dbReference type="ARBA" id="ARBA00023235"/>
    </source>
</evidence>
<dbReference type="KEGG" id="wic:J056_001904"/>
<comment type="similarity">
    <text evidence="4 11">Belongs to the triosephosphate isomerase family.</text>
</comment>
<dbReference type="GeneID" id="20374856"/>
<evidence type="ECO:0000256" key="9">
    <source>
        <dbReference type="ARBA" id="ARBA00023152"/>
    </source>
</evidence>
<dbReference type="OrthoDB" id="6715177at2759"/>
<dbReference type="InterPro" id="IPR013785">
    <property type="entry name" value="Aldolase_TIM"/>
</dbReference>
<dbReference type="RefSeq" id="XP_009269807.1">
    <property type="nucleotide sequence ID" value="XM_009271532.1"/>
</dbReference>
<dbReference type="PROSITE" id="PS51440">
    <property type="entry name" value="TIM_2"/>
    <property type="match status" value="1"/>
</dbReference>
<dbReference type="PANTHER" id="PTHR21139:SF41">
    <property type="entry name" value="TRIOSEPHOSPHATE ISOMERASE"/>
    <property type="match status" value="1"/>
</dbReference>
<dbReference type="HAMAP" id="MF_00147_B">
    <property type="entry name" value="TIM_B"/>
    <property type="match status" value="1"/>
</dbReference>
<dbReference type="GO" id="GO:0006094">
    <property type="term" value="P:gluconeogenesis"/>
    <property type="evidence" value="ECO:0007669"/>
    <property type="project" value="UniProtKB-UniPathway"/>
</dbReference>
<evidence type="ECO:0000256" key="11">
    <source>
        <dbReference type="RuleBase" id="RU363013"/>
    </source>
</evidence>
<evidence type="ECO:0000256" key="8">
    <source>
        <dbReference type="ARBA" id="ARBA00022432"/>
    </source>
</evidence>
<dbReference type="InterPro" id="IPR020861">
    <property type="entry name" value="Triosephosphate_isomerase_AS"/>
</dbReference>
<dbReference type="SUPFAM" id="SSF51351">
    <property type="entry name" value="Triosephosphate isomerase (TIM)"/>
    <property type="match status" value="1"/>
</dbReference>
<dbReference type="GO" id="GO:0006096">
    <property type="term" value="P:glycolytic process"/>
    <property type="evidence" value="ECO:0007669"/>
    <property type="project" value="UniProtKB-UniPathway"/>
</dbReference>
<organism evidence="12 13">
    <name type="scientific">Wallemia ichthyophaga (strain EXF-994 / CBS 113033)</name>
    <dbReference type="NCBI Taxonomy" id="1299270"/>
    <lineage>
        <taxon>Eukaryota</taxon>
        <taxon>Fungi</taxon>
        <taxon>Dikarya</taxon>
        <taxon>Basidiomycota</taxon>
        <taxon>Wallemiomycotina</taxon>
        <taxon>Wallemiomycetes</taxon>
        <taxon>Wallemiales</taxon>
        <taxon>Wallemiaceae</taxon>
        <taxon>Wallemia</taxon>
    </lineage>
</organism>
<dbReference type="InterPro" id="IPR000652">
    <property type="entry name" value="Triosephosphate_isomerase"/>
</dbReference>
<accession>R9AAV2</accession>
<dbReference type="GO" id="GO:0005829">
    <property type="term" value="C:cytosol"/>
    <property type="evidence" value="ECO:0007669"/>
    <property type="project" value="TreeGrafter"/>
</dbReference>
<dbReference type="UniPathway" id="UPA00109">
    <property type="reaction ID" value="UER00189"/>
</dbReference>
<keyword evidence="8 11" id="KW-0312">Gluconeogenesis</keyword>
<sequence>MVRQFFVGGNTKMQVTFNSLNDIIENLNKADLDDKTEKVLAVPSIYLSEAKNRLNPSIAVSAQNVYGKNTGAFTGEIAPTQLKDFDIKWTLTGHSERRHIFKENDDDVAMRTKGALNEQLNVIFCIGEKLEERESGKTKEVVQHQLNSLNKDISKEEWSKIVIAYEPVWAIGTGKVATPEIAQEAHKDIRQWLTTNLGQDAADSVRVIYGGSVSHTNCGDLAKQPDIDGFLVGGASVKPEFVHIINANQANK</sequence>
<comment type="pathway">
    <text evidence="2 11">Carbohydrate degradation; glycolysis; D-glyceraldehyde 3-phosphate from glycerone phosphate: step 1/1.</text>
</comment>
<dbReference type="EC" id="5.3.1.1" evidence="6 11"/>
<keyword evidence="9 11" id="KW-0324">Glycolysis</keyword>
<evidence type="ECO:0000256" key="1">
    <source>
        <dbReference type="ARBA" id="ARBA00000474"/>
    </source>
</evidence>
<evidence type="ECO:0000313" key="13">
    <source>
        <dbReference type="Proteomes" id="UP000014064"/>
    </source>
</evidence>
<dbReference type="AlphaFoldDB" id="R9AAV2"/>
<dbReference type="STRING" id="1299270.R9AAV2"/>
<dbReference type="Gene3D" id="3.20.20.70">
    <property type="entry name" value="Aldolase class I"/>
    <property type="match status" value="1"/>
</dbReference>
<dbReference type="FunFam" id="3.20.20.70:FF:000025">
    <property type="entry name" value="Triosephosphate isomerase"/>
    <property type="match status" value="1"/>
</dbReference>
<evidence type="ECO:0000256" key="5">
    <source>
        <dbReference type="ARBA" id="ARBA00011738"/>
    </source>
</evidence>
<dbReference type="InterPro" id="IPR035990">
    <property type="entry name" value="TIM_sf"/>
</dbReference>
<evidence type="ECO:0000313" key="12">
    <source>
        <dbReference type="EMBL" id="EOQ99348.1"/>
    </source>
</evidence>
<gene>
    <name evidence="12" type="ORF">J056_001904</name>
</gene>
<keyword evidence="10 11" id="KW-0413">Isomerase</keyword>
<keyword evidence="13" id="KW-1185">Reference proteome</keyword>
<evidence type="ECO:0000256" key="7">
    <source>
        <dbReference type="ARBA" id="ARBA00019397"/>
    </source>
</evidence>
<dbReference type="InterPro" id="IPR022896">
    <property type="entry name" value="TrioseP_Isoase_bac/euk"/>
</dbReference>
<dbReference type="CDD" id="cd00311">
    <property type="entry name" value="TIM"/>
    <property type="match status" value="1"/>
</dbReference>
<dbReference type="GO" id="GO:0019563">
    <property type="term" value="P:glycerol catabolic process"/>
    <property type="evidence" value="ECO:0007669"/>
    <property type="project" value="TreeGrafter"/>
</dbReference>
<evidence type="ECO:0000256" key="6">
    <source>
        <dbReference type="ARBA" id="ARBA00011940"/>
    </source>
</evidence>
<dbReference type="GO" id="GO:0004807">
    <property type="term" value="F:triose-phosphate isomerase activity"/>
    <property type="evidence" value="ECO:0007669"/>
    <property type="project" value="UniProtKB-EC"/>
</dbReference>
<dbReference type="eggNOG" id="KOG1643">
    <property type="taxonomic scope" value="Eukaryota"/>
</dbReference>
<dbReference type="UniPathway" id="UPA00138"/>
<name>R9AAV2_WALI9</name>
<dbReference type="OMA" id="NWKMHMT"/>
<dbReference type="PANTHER" id="PTHR21139">
    <property type="entry name" value="TRIOSEPHOSPHATE ISOMERASE"/>
    <property type="match status" value="1"/>
</dbReference>
<dbReference type="NCBIfam" id="TIGR00419">
    <property type="entry name" value="tim"/>
    <property type="match status" value="1"/>
</dbReference>
<reference evidence="13" key="1">
    <citation type="journal article" date="2013" name="BMC Genomics">
        <title>Genome and transcriptome sequencing of the halophilic fungus Wallemia ichthyophaga: haloadaptations present and absent.</title>
        <authorList>
            <person name="Zajc J."/>
            <person name="Liu Y."/>
            <person name="Dai W."/>
            <person name="Yang Z."/>
            <person name="Hu J."/>
            <person name="Gostincar C."/>
            <person name="Gunde-Cimerman N."/>
        </authorList>
    </citation>
    <scope>NUCLEOTIDE SEQUENCE [LARGE SCALE GENOMIC DNA]</scope>
    <source>
        <strain evidence="13">EXF-994 / CBS 113033</strain>
    </source>
</reference>
<dbReference type="HOGENOM" id="CLU_024251_2_3_1"/>
<evidence type="ECO:0000256" key="4">
    <source>
        <dbReference type="ARBA" id="ARBA00007422"/>
    </source>
</evidence>
<evidence type="ECO:0000256" key="3">
    <source>
        <dbReference type="ARBA" id="ARBA00004742"/>
    </source>
</evidence>